<dbReference type="EMBL" id="MN740286">
    <property type="protein sequence ID" value="QHT97979.1"/>
    <property type="molecule type" value="Genomic_DNA"/>
</dbReference>
<organism evidence="2">
    <name type="scientific">viral metagenome</name>
    <dbReference type="NCBI Taxonomy" id="1070528"/>
    <lineage>
        <taxon>unclassified sequences</taxon>
        <taxon>metagenomes</taxon>
        <taxon>organismal metagenomes</taxon>
    </lineage>
</organism>
<reference evidence="2" key="1">
    <citation type="journal article" date="2020" name="Nature">
        <title>Giant virus diversity and host interactions through global metagenomics.</title>
        <authorList>
            <person name="Schulz F."/>
            <person name="Roux S."/>
            <person name="Paez-Espino D."/>
            <person name="Jungbluth S."/>
            <person name="Walsh D.A."/>
            <person name="Denef V.J."/>
            <person name="McMahon K.D."/>
            <person name="Konstantinidis K.T."/>
            <person name="Eloe-Fadrosh E.A."/>
            <person name="Kyrpides N.C."/>
            <person name="Woyke T."/>
        </authorList>
    </citation>
    <scope>NUCLEOTIDE SEQUENCE</scope>
    <source>
        <strain evidence="2">GVMAG-M-3300025626-8</strain>
    </source>
</reference>
<feature type="transmembrane region" description="Helical" evidence="1">
    <location>
        <begin position="155"/>
        <end position="178"/>
    </location>
</feature>
<keyword evidence="1" id="KW-0472">Membrane</keyword>
<name>A0A6C0IZI7_9ZZZZ</name>
<proteinExistence type="predicted"/>
<protein>
    <submittedName>
        <fullName evidence="2">Uncharacterized protein</fullName>
    </submittedName>
</protein>
<evidence type="ECO:0000313" key="2">
    <source>
        <dbReference type="EMBL" id="QHT97979.1"/>
    </source>
</evidence>
<evidence type="ECO:0000256" key="1">
    <source>
        <dbReference type="SAM" id="Phobius"/>
    </source>
</evidence>
<sequence length="279" mass="31327">MEPMEPPIFEQQAPMSPDTTIRSLSSSGIDAMVAETVTNTVVFQSILGISIVALIITILEIVSLIYIVFPQMNEQIKKRLQHQSFESLRPLKPLIKTLATRETAFTKRANTYIEIVAWVFVFLLFLVCSILFYLIDNAYRLQHKQGAPSGTFYTIVLWSIITTFGIAVFQGFGCIAMGHESPVCNMNSFAVVSSEWKQNKNYSHIALSTGICDDVADTESFPGKQNFDTVLSLYIARQFANQQDSDPNTIFQELASDDAQDMLSRLSRLRRSTGVLERT</sequence>
<feature type="transmembrane region" description="Helical" evidence="1">
    <location>
        <begin position="46"/>
        <end position="69"/>
    </location>
</feature>
<dbReference type="AlphaFoldDB" id="A0A6C0IZI7"/>
<accession>A0A6C0IZI7</accession>
<feature type="transmembrane region" description="Helical" evidence="1">
    <location>
        <begin position="115"/>
        <end position="135"/>
    </location>
</feature>
<keyword evidence="1" id="KW-0812">Transmembrane</keyword>
<keyword evidence="1" id="KW-1133">Transmembrane helix</keyword>